<gene>
    <name evidence="1" type="ORF">BDIOFFAC_00012</name>
</gene>
<evidence type="ECO:0000313" key="1">
    <source>
        <dbReference type="EMBL" id="QNO46003.1"/>
    </source>
</evidence>
<dbReference type="AlphaFoldDB" id="A0A7G9YDB9"/>
<organism evidence="1">
    <name type="scientific">Candidatus Methanogaster sp. ANME-2c ERB4</name>
    <dbReference type="NCBI Taxonomy" id="2759911"/>
    <lineage>
        <taxon>Archaea</taxon>
        <taxon>Methanobacteriati</taxon>
        <taxon>Methanobacteriota</taxon>
        <taxon>Stenosarchaea group</taxon>
        <taxon>Methanomicrobia</taxon>
        <taxon>Methanosarcinales</taxon>
        <taxon>ANME-2 cluster</taxon>
        <taxon>Candidatus Methanogasteraceae</taxon>
        <taxon>Candidatus Methanogaster</taxon>
    </lineage>
</organism>
<reference evidence="1" key="1">
    <citation type="submission" date="2020-06" db="EMBL/GenBank/DDBJ databases">
        <title>Unique genomic features of the anaerobic methanotrophic archaea.</title>
        <authorList>
            <person name="Chadwick G.L."/>
            <person name="Skennerton C.T."/>
            <person name="Laso-Perez R."/>
            <person name="Leu A.O."/>
            <person name="Speth D.R."/>
            <person name="Yu H."/>
            <person name="Morgan-Lang C."/>
            <person name="Hatzenpichler R."/>
            <person name="Goudeau D."/>
            <person name="Malmstrom R."/>
            <person name="Brazelton W.J."/>
            <person name="Woyke T."/>
            <person name="Hallam S.J."/>
            <person name="Tyson G.W."/>
            <person name="Wegener G."/>
            <person name="Boetius A."/>
            <person name="Orphan V."/>
        </authorList>
    </citation>
    <scope>NUCLEOTIDE SEQUENCE</scope>
</reference>
<sequence length="42" mass="4894">MPLILEMPPVPQFVSKLVIIVLDRTVHPRLIGCDKHRRNTEM</sequence>
<accession>A0A7G9YDB9</accession>
<dbReference type="EMBL" id="MT631165">
    <property type="protein sequence ID" value="QNO46003.1"/>
    <property type="molecule type" value="Genomic_DNA"/>
</dbReference>
<name>A0A7G9YDB9_9EURY</name>
<proteinExistence type="predicted"/>
<protein>
    <submittedName>
        <fullName evidence="1">Uncharacterized protein</fullName>
    </submittedName>
</protein>